<name>S1SMR7_THECC</name>
<dbReference type="Gene3D" id="3.80.10.10">
    <property type="entry name" value="Ribonuclease Inhibitor"/>
    <property type="match status" value="1"/>
</dbReference>
<dbReference type="Proteomes" id="UP000026915">
    <property type="component" value="Unassembled WGS sequence"/>
</dbReference>
<evidence type="ECO:0000313" key="2">
    <source>
        <dbReference type="Proteomes" id="UP000026915"/>
    </source>
</evidence>
<gene>
    <name evidence="1" type="ORF">TCM_046037</name>
</gene>
<keyword evidence="2" id="KW-1185">Reference proteome</keyword>
<accession>S1SMR7</accession>
<dbReference type="InParanoid" id="S1SMR7"/>
<sequence length="292" mass="33756">MEHLERLNINCCKSLEEMAIRKMEKELEEGTSSLFPTNINTISPCFHALSRVSRSKCINLTDMACLIFAPNLKCLSVMFCLRMEGIISEVATVVGVPQPSPFAKLEKLDLRELPELKSIYWDALPFPCLRQIKEFNCPKLKKLPLNFDSGKQISIEGYEEWWEELQWKYEATRNAFLPFFKHVDWWKEVDFKDEATLRPTFCNGKTTKETDWRMGKSISLMIATCMLKSTLKDRKDAGKSLQEHCSDANNLPRVPKNCLQCSIHMYFLLFQPPPITETLTGRRDEAWKKASG</sequence>
<dbReference type="STRING" id="3641.S1SMR7"/>
<dbReference type="AlphaFoldDB" id="S1SMR7"/>
<dbReference type="InterPro" id="IPR032675">
    <property type="entry name" value="LRR_dom_sf"/>
</dbReference>
<organism evidence="1 2">
    <name type="scientific">Theobroma cacao</name>
    <name type="common">Cacao</name>
    <name type="synonym">Cocoa</name>
    <dbReference type="NCBI Taxonomy" id="3641"/>
    <lineage>
        <taxon>Eukaryota</taxon>
        <taxon>Viridiplantae</taxon>
        <taxon>Streptophyta</taxon>
        <taxon>Embryophyta</taxon>
        <taxon>Tracheophyta</taxon>
        <taxon>Spermatophyta</taxon>
        <taxon>Magnoliopsida</taxon>
        <taxon>eudicotyledons</taxon>
        <taxon>Gunneridae</taxon>
        <taxon>Pentapetalae</taxon>
        <taxon>rosids</taxon>
        <taxon>malvids</taxon>
        <taxon>Malvales</taxon>
        <taxon>Malvaceae</taxon>
        <taxon>Byttnerioideae</taxon>
        <taxon>Theobroma</taxon>
    </lineage>
</organism>
<dbReference type="Gramene" id="EOY20439">
    <property type="protein sequence ID" value="EOY20439"/>
    <property type="gene ID" value="TCM_046037"/>
</dbReference>
<dbReference type="HOGENOM" id="CLU_954478_0_0_1"/>
<dbReference type="SUPFAM" id="SSF52047">
    <property type="entry name" value="RNI-like"/>
    <property type="match status" value="1"/>
</dbReference>
<dbReference type="eggNOG" id="KOG4658">
    <property type="taxonomic scope" value="Eukaryota"/>
</dbReference>
<dbReference type="EMBL" id="KE133191">
    <property type="protein sequence ID" value="EOY20439.1"/>
    <property type="molecule type" value="Genomic_DNA"/>
</dbReference>
<proteinExistence type="predicted"/>
<protein>
    <submittedName>
        <fullName evidence="1">Disease resistance protein family, putative</fullName>
    </submittedName>
</protein>
<evidence type="ECO:0000313" key="1">
    <source>
        <dbReference type="EMBL" id="EOY20439.1"/>
    </source>
</evidence>
<reference evidence="1 2" key="1">
    <citation type="journal article" date="2013" name="Genome Biol.">
        <title>The genome sequence of the most widely cultivated cacao type and its use to identify candidate genes regulating pod color.</title>
        <authorList>
            <person name="Motamayor J.C."/>
            <person name="Mockaitis K."/>
            <person name="Schmutz J."/>
            <person name="Haiminen N."/>
            <person name="Iii D.L."/>
            <person name="Cornejo O."/>
            <person name="Findley S.D."/>
            <person name="Zheng P."/>
            <person name="Utro F."/>
            <person name="Royaert S."/>
            <person name="Saski C."/>
            <person name="Jenkins J."/>
            <person name="Podicheti R."/>
            <person name="Zhao M."/>
            <person name="Scheffler B.E."/>
            <person name="Stack J.C."/>
            <person name="Feltus F.A."/>
            <person name="Mustiga G.M."/>
            <person name="Amores F."/>
            <person name="Phillips W."/>
            <person name="Marelli J.P."/>
            <person name="May G.D."/>
            <person name="Shapiro H."/>
            <person name="Ma J."/>
            <person name="Bustamante C.D."/>
            <person name="Schnell R.J."/>
            <person name="Main D."/>
            <person name="Gilbert D."/>
            <person name="Parida L."/>
            <person name="Kuhn D.N."/>
        </authorList>
    </citation>
    <scope>NUCLEOTIDE SEQUENCE [LARGE SCALE GENOMIC DNA]</scope>
    <source>
        <strain evidence="2">cv. Matina 1-6</strain>
    </source>
</reference>